<organism evidence="2">
    <name type="scientific">Rhizophora mucronata</name>
    <name type="common">Asiatic mangrove</name>
    <dbReference type="NCBI Taxonomy" id="61149"/>
    <lineage>
        <taxon>Eukaryota</taxon>
        <taxon>Viridiplantae</taxon>
        <taxon>Streptophyta</taxon>
        <taxon>Embryophyta</taxon>
        <taxon>Tracheophyta</taxon>
        <taxon>Spermatophyta</taxon>
        <taxon>Magnoliopsida</taxon>
        <taxon>eudicotyledons</taxon>
        <taxon>Gunneridae</taxon>
        <taxon>Pentapetalae</taxon>
        <taxon>rosids</taxon>
        <taxon>fabids</taxon>
        <taxon>Malpighiales</taxon>
        <taxon>Rhizophoraceae</taxon>
        <taxon>Rhizophora</taxon>
    </lineage>
</organism>
<dbReference type="EMBL" id="GGEC01083957">
    <property type="protein sequence ID" value="MBX64441.1"/>
    <property type="molecule type" value="Transcribed_RNA"/>
</dbReference>
<sequence length="44" mass="5103">MNQVNNLNIQREIELVNGTTMHQDEEQLSVHGKNNLKRKISKTV</sequence>
<protein>
    <submittedName>
        <fullName evidence="2">Uncharacterized protein</fullName>
    </submittedName>
</protein>
<dbReference type="AlphaFoldDB" id="A0A2P2QBS2"/>
<proteinExistence type="predicted"/>
<accession>A0A2P2QBS2</accession>
<evidence type="ECO:0000256" key="1">
    <source>
        <dbReference type="SAM" id="MobiDB-lite"/>
    </source>
</evidence>
<reference evidence="2" key="1">
    <citation type="submission" date="2018-02" db="EMBL/GenBank/DDBJ databases">
        <title>Rhizophora mucronata_Transcriptome.</title>
        <authorList>
            <person name="Meera S.P."/>
            <person name="Sreeshan A."/>
            <person name="Augustine A."/>
        </authorList>
    </citation>
    <scope>NUCLEOTIDE SEQUENCE</scope>
    <source>
        <tissue evidence="2">Leaf</tissue>
    </source>
</reference>
<feature type="region of interest" description="Disordered" evidence="1">
    <location>
        <begin position="24"/>
        <end position="44"/>
    </location>
</feature>
<evidence type="ECO:0000313" key="2">
    <source>
        <dbReference type="EMBL" id="MBX64441.1"/>
    </source>
</evidence>
<feature type="compositionally biased region" description="Basic residues" evidence="1">
    <location>
        <begin position="34"/>
        <end position="44"/>
    </location>
</feature>
<name>A0A2P2QBS2_RHIMU</name>